<proteinExistence type="predicted"/>
<evidence type="ECO:0000256" key="1">
    <source>
        <dbReference type="SAM" id="MobiDB-lite"/>
    </source>
</evidence>
<dbReference type="PANTHER" id="PTHR35459:SF2">
    <property type="entry name" value="T1N6.14 PROTEIN"/>
    <property type="match status" value="1"/>
</dbReference>
<dbReference type="AlphaFoldDB" id="A0AAD5IZQ5"/>
<keyword evidence="3" id="KW-1185">Reference proteome</keyword>
<feature type="region of interest" description="Disordered" evidence="1">
    <location>
        <begin position="1"/>
        <end position="42"/>
    </location>
</feature>
<accession>A0AAD5IZQ5</accession>
<evidence type="ECO:0000313" key="2">
    <source>
        <dbReference type="EMBL" id="KAI9181594.1"/>
    </source>
</evidence>
<organism evidence="2 3">
    <name type="scientific">Acer negundo</name>
    <name type="common">Box elder</name>
    <dbReference type="NCBI Taxonomy" id="4023"/>
    <lineage>
        <taxon>Eukaryota</taxon>
        <taxon>Viridiplantae</taxon>
        <taxon>Streptophyta</taxon>
        <taxon>Embryophyta</taxon>
        <taxon>Tracheophyta</taxon>
        <taxon>Spermatophyta</taxon>
        <taxon>Magnoliopsida</taxon>
        <taxon>eudicotyledons</taxon>
        <taxon>Gunneridae</taxon>
        <taxon>Pentapetalae</taxon>
        <taxon>rosids</taxon>
        <taxon>malvids</taxon>
        <taxon>Sapindales</taxon>
        <taxon>Sapindaceae</taxon>
        <taxon>Hippocastanoideae</taxon>
        <taxon>Acereae</taxon>
        <taxon>Acer</taxon>
    </lineage>
</organism>
<reference evidence="2" key="2">
    <citation type="submission" date="2023-02" db="EMBL/GenBank/DDBJ databases">
        <authorList>
            <person name="Swenson N.G."/>
            <person name="Wegrzyn J.L."/>
            <person name="Mcevoy S.L."/>
        </authorList>
    </citation>
    <scope>NUCLEOTIDE SEQUENCE</scope>
    <source>
        <strain evidence="2">91603</strain>
        <tissue evidence="2">Leaf</tissue>
    </source>
</reference>
<protein>
    <submittedName>
        <fullName evidence="2">Uncharacterized protein</fullName>
    </submittedName>
</protein>
<dbReference type="Proteomes" id="UP001064489">
    <property type="component" value="Chromosome 4"/>
</dbReference>
<evidence type="ECO:0000313" key="3">
    <source>
        <dbReference type="Proteomes" id="UP001064489"/>
    </source>
</evidence>
<feature type="compositionally biased region" description="Polar residues" evidence="1">
    <location>
        <begin position="118"/>
        <end position="132"/>
    </location>
</feature>
<dbReference type="EMBL" id="JAJSOW010000101">
    <property type="protein sequence ID" value="KAI9181594.1"/>
    <property type="molecule type" value="Genomic_DNA"/>
</dbReference>
<sequence>MEESKPGENTPTHLPNPPPDTTQPQAPPPPALPPQSKKRPLENNVQIQDSKYFKMRLVVKDIRPHFLEVLRTPDFRNCKASNEIQEQIKIVMEIYKQMTSEKLSITQSLQSDAKAAGQQFQSDVVTEKQQPQDGGGGGGGGETQKSHIVGGSAFGWNFITYSSTEPLYYGVTKESFRTSQTVQEQQDK</sequence>
<feature type="region of interest" description="Disordered" evidence="1">
    <location>
        <begin position="118"/>
        <end position="146"/>
    </location>
</feature>
<reference evidence="2" key="1">
    <citation type="journal article" date="2022" name="Plant J.">
        <title>Strategies of tolerance reflected in two North American maple genomes.</title>
        <authorList>
            <person name="McEvoy S.L."/>
            <person name="Sezen U.U."/>
            <person name="Trouern-Trend A."/>
            <person name="McMahon S.M."/>
            <person name="Schaberg P.G."/>
            <person name="Yang J."/>
            <person name="Wegrzyn J.L."/>
            <person name="Swenson N.G."/>
        </authorList>
    </citation>
    <scope>NUCLEOTIDE SEQUENCE</scope>
    <source>
        <strain evidence="2">91603</strain>
    </source>
</reference>
<feature type="compositionally biased region" description="Pro residues" evidence="1">
    <location>
        <begin position="14"/>
        <end position="33"/>
    </location>
</feature>
<name>A0AAD5IZQ5_ACENE</name>
<gene>
    <name evidence="2" type="ORF">LWI28_016495</name>
</gene>
<comment type="caution">
    <text evidence="2">The sequence shown here is derived from an EMBL/GenBank/DDBJ whole genome shotgun (WGS) entry which is preliminary data.</text>
</comment>
<dbReference type="PANTHER" id="PTHR35459">
    <property type="entry name" value="T1N6.14 PROTEIN"/>
    <property type="match status" value="1"/>
</dbReference>
<feature type="compositionally biased region" description="Gly residues" evidence="1">
    <location>
        <begin position="133"/>
        <end position="142"/>
    </location>
</feature>